<feature type="compositionally biased region" description="Basic and acidic residues" evidence="1">
    <location>
        <begin position="34"/>
        <end position="64"/>
    </location>
</feature>
<evidence type="ECO:0000313" key="3">
    <source>
        <dbReference type="Proteomes" id="UP001274830"/>
    </source>
</evidence>
<name>A0AAE1BZ02_9PEZI</name>
<dbReference type="EMBL" id="JAUTXT010000028">
    <property type="protein sequence ID" value="KAK3673052.1"/>
    <property type="molecule type" value="Genomic_DNA"/>
</dbReference>
<sequence>MPTALVVRRRFLSPPWSSLSRIHSRCQSSTSNSNDRRNIRPKQRRSEHERDGGTKSKGGAEPKKKPSLMEQLFPEETKKHDEAEQNATREIPRLPLEKPATTIRRQRSFSPLSGESTVSSGTARGRHLETRYRQQDDQGEQPTVLVLRNASKNLLEEDFRRIVPQGQHMEGWTLEQGDILKIVPGRNLATLEQENFYYLLFSNKLSAFTYQGHATRISRMAASQTPSSLSSPLAPPPGYMIDGIDAHAAIESFSLVPALQQMELRQLQPPLTPMMETIVRHQGYKALVRRPDKVPFEVRLTMDGPQLGRSSIRRILLATAEDRALGWSGGDEKLPKIQEWTPAKQASPHDRHGTRARVMAAALERTEEEQMEIDLAKEARKARSQSAGQSVDIGAESTKQLGRRTPGLVYVVGFHTEMAAQQFVRFWHRRPLSWKQEHAAEWEDDLPPVANAEMLW</sequence>
<dbReference type="AlphaFoldDB" id="A0AAE1BZ02"/>
<evidence type="ECO:0000256" key="1">
    <source>
        <dbReference type="SAM" id="MobiDB-lite"/>
    </source>
</evidence>
<proteinExistence type="predicted"/>
<feature type="compositionally biased region" description="Polar residues" evidence="1">
    <location>
        <begin position="108"/>
        <end position="122"/>
    </location>
</feature>
<keyword evidence="3" id="KW-1185">Reference proteome</keyword>
<evidence type="ECO:0000313" key="2">
    <source>
        <dbReference type="EMBL" id="KAK3673052.1"/>
    </source>
</evidence>
<feature type="region of interest" description="Disordered" evidence="1">
    <location>
        <begin position="17"/>
        <end position="140"/>
    </location>
</feature>
<accession>A0AAE1BZ02</accession>
<protein>
    <submittedName>
        <fullName evidence="2">Uncharacterized protein</fullName>
    </submittedName>
</protein>
<dbReference type="Proteomes" id="UP001274830">
    <property type="component" value="Unassembled WGS sequence"/>
</dbReference>
<feature type="compositionally biased region" description="Basic and acidic residues" evidence="1">
    <location>
        <begin position="126"/>
        <end position="136"/>
    </location>
</feature>
<reference evidence="2" key="1">
    <citation type="submission" date="2023-07" db="EMBL/GenBank/DDBJ databases">
        <title>Black Yeasts Isolated from many extreme environments.</title>
        <authorList>
            <person name="Coleine C."/>
            <person name="Stajich J.E."/>
            <person name="Selbmann L."/>
        </authorList>
    </citation>
    <scope>NUCLEOTIDE SEQUENCE</scope>
    <source>
        <strain evidence="2">CCFEE 5485</strain>
    </source>
</reference>
<organism evidence="2 3">
    <name type="scientific">Recurvomyces mirabilis</name>
    <dbReference type="NCBI Taxonomy" id="574656"/>
    <lineage>
        <taxon>Eukaryota</taxon>
        <taxon>Fungi</taxon>
        <taxon>Dikarya</taxon>
        <taxon>Ascomycota</taxon>
        <taxon>Pezizomycotina</taxon>
        <taxon>Dothideomycetes</taxon>
        <taxon>Dothideomycetidae</taxon>
        <taxon>Mycosphaerellales</taxon>
        <taxon>Teratosphaeriaceae</taxon>
        <taxon>Recurvomyces</taxon>
    </lineage>
</organism>
<comment type="caution">
    <text evidence="2">The sequence shown here is derived from an EMBL/GenBank/DDBJ whole genome shotgun (WGS) entry which is preliminary data.</text>
</comment>
<feature type="compositionally biased region" description="Polar residues" evidence="1">
    <location>
        <begin position="17"/>
        <end position="33"/>
    </location>
</feature>
<gene>
    <name evidence="2" type="ORF">LTR78_007163</name>
</gene>